<sequence>MKSAKICDSDILQVLTIIQMHNIRPKARLLHFNVILLVLLLPINLSAQQPTTGYLEVQVIDATTNQLMPVRVRLSRNGWAVKNLPKEATAVMYGVWDHADGYDYQPDSSFYVAGKFSLDLPPGTYHLTLAKGPEFVEQQHDIQIIAGQVQQQTYQLKRWINMPEKGWYSADDHIHIRRSPREDSLLLTWTQAEDVHVGVMLRMGDFWETYYPQYAWGEKGVYQKKDYLLTSGQEDPRTPELGHALGIGASDKVRFGKEYYYYDKVFDKLRELGGLGGYAHQAETFHGYRGLTLDGLRGKIDVLELLQFCASDKPLITNHYYHLLDLGIPITAVAGSDFPWCGQDHDKGPPERSARLGNVRFYTYVDGPLTYNSWKAGLAAGHTFVSNGPMLQFTVNDQLPGSKLEASKGTTLHITAHAYGHTAQVPLQSLEIVGHGRVLGRVTPSDAGQSPDHLSLTLDIPAEQGIWLAARAYGNPTQAAHTTPVYVQVDGKNFHNPVTAPQYLKLSEQYLKELKKNLKTRQTDPQYRGWQYRAGLERRIAETQQVIKGMKKQLK</sequence>
<gene>
    <name evidence="2" type="ORF">AHMF7616_04331</name>
</gene>
<comment type="caution">
    <text evidence="2">The sequence shown here is derived from an EMBL/GenBank/DDBJ whole genome shotgun (WGS) entry which is preliminary data.</text>
</comment>
<evidence type="ECO:0000313" key="3">
    <source>
        <dbReference type="Proteomes" id="UP000253919"/>
    </source>
</evidence>
<dbReference type="Gene3D" id="3.20.20.140">
    <property type="entry name" value="Metal-dependent hydrolases"/>
    <property type="match status" value="1"/>
</dbReference>
<keyword evidence="1" id="KW-0472">Membrane</keyword>
<dbReference type="AlphaFoldDB" id="A0A369QLB8"/>
<feature type="transmembrane region" description="Helical" evidence="1">
    <location>
        <begin position="29"/>
        <end position="47"/>
    </location>
</feature>
<protein>
    <recommendedName>
        <fullName evidence="4">CehA/McbA family metallohydrolase</fullName>
    </recommendedName>
</protein>
<organism evidence="2 3">
    <name type="scientific">Adhaeribacter pallidiroseus</name>
    <dbReference type="NCBI Taxonomy" id="2072847"/>
    <lineage>
        <taxon>Bacteria</taxon>
        <taxon>Pseudomonadati</taxon>
        <taxon>Bacteroidota</taxon>
        <taxon>Cytophagia</taxon>
        <taxon>Cytophagales</taxon>
        <taxon>Hymenobacteraceae</taxon>
        <taxon>Adhaeribacter</taxon>
    </lineage>
</organism>
<dbReference type="Proteomes" id="UP000253919">
    <property type="component" value="Unassembled WGS sequence"/>
</dbReference>
<keyword evidence="3" id="KW-1185">Reference proteome</keyword>
<dbReference type="EMBL" id="QASA01000001">
    <property type="protein sequence ID" value="RDC65701.1"/>
    <property type="molecule type" value="Genomic_DNA"/>
</dbReference>
<keyword evidence="1" id="KW-0812">Transmembrane</keyword>
<evidence type="ECO:0000256" key="1">
    <source>
        <dbReference type="SAM" id="Phobius"/>
    </source>
</evidence>
<name>A0A369QLB8_9BACT</name>
<keyword evidence="1" id="KW-1133">Transmembrane helix</keyword>
<accession>A0A369QLB8</accession>
<evidence type="ECO:0000313" key="2">
    <source>
        <dbReference type="EMBL" id="RDC65701.1"/>
    </source>
</evidence>
<dbReference type="NCBIfam" id="NF038032">
    <property type="entry name" value="CehA_McbA_metalo"/>
    <property type="match status" value="1"/>
</dbReference>
<proteinExistence type="predicted"/>
<evidence type="ECO:0008006" key="4">
    <source>
        <dbReference type="Google" id="ProtNLM"/>
    </source>
</evidence>
<reference evidence="2 3" key="1">
    <citation type="submission" date="2018-04" db="EMBL/GenBank/DDBJ databases">
        <title>Adhaeribacter sp. HMF7616 genome sequencing and assembly.</title>
        <authorList>
            <person name="Kang H."/>
            <person name="Kang J."/>
            <person name="Cha I."/>
            <person name="Kim H."/>
            <person name="Joh K."/>
        </authorList>
    </citation>
    <scope>NUCLEOTIDE SEQUENCE [LARGE SCALE GENOMIC DNA]</scope>
    <source>
        <strain evidence="2 3">HMF7616</strain>
    </source>
</reference>